<dbReference type="InterPro" id="IPR017578">
    <property type="entry name" value="Ribazole_CobC"/>
</dbReference>
<dbReference type="EC" id="3.1.3.73" evidence="1"/>
<dbReference type="EMBL" id="CP043329">
    <property type="protein sequence ID" value="QEK51052.1"/>
    <property type="molecule type" value="Genomic_DNA"/>
</dbReference>
<proteinExistence type="predicted"/>
<dbReference type="SUPFAM" id="SSF53254">
    <property type="entry name" value="Phosphoglycerate mutase-like"/>
    <property type="match status" value="1"/>
</dbReference>
<reference evidence="2 3" key="1">
    <citation type="submission" date="2019-08" db="EMBL/GenBank/DDBJ databases">
        <title>Pedobacter sp. nov., isolated from Han river, South Korea.</title>
        <authorList>
            <person name="Lee D.-H."/>
            <person name="Kim Y.-S."/>
            <person name="Hwang E.-M."/>
            <person name="Le Tran T.C."/>
            <person name="Cha C.-J."/>
        </authorList>
    </citation>
    <scope>NUCLEOTIDE SEQUENCE [LARGE SCALE GENOMIC DNA]</scope>
    <source>
        <strain evidence="2 3">CJ43</strain>
    </source>
</reference>
<dbReference type="Proteomes" id="UP000323653">
    <property type="component" value="Chromosome"/>
</dbReference>
<dbReference type="InterPro" id="IPR013078">
    <property type="entry name" value="His_Pase_superF_clade-1"/>
</dbReference>
<dbReference type="KEGG" id="pej:FYC62_04720"/>
<dbReference type="GO" id="GO:0043755">
    <property type="term" value="F:alpha-ribazole phosphatase activity"/>
    <property type="evidence" value="ECO:0007669"/>
    <property type="project" value="UniProtKB-UniRule"/>
</dbReference>
<name>A0A5C0VGN3_9SPHI</name>
<dbReference type="PANTHER" id="PTHR48100">
    <property type="entry name" value="BROAD-SPECIFICITY PHOSPHATASE YOR283W-RELATED"/>
    <property type="match status" value="1"/>
</dbReference>
<accession>A0A5C0VGN3</accession>
<dbReference type="NCBIfam" id="TIGR03162">
    <property type="entry name" value="ribazole_cobC"/>
    <property type="match status" value="1"/>
</dbReference>
<dbReference type="GO" id="GO:0009236">
    <property type="term" value="P:cobalamin biosynthetic process"/>
    <property type="evidence" value="ECO:0007669"/>
    <property type="project" value="UniProtKB-UniRule"/>
</dbReference>
<dbReference type="PANTHER" id="PTHR48100:SF59">
    <property type="entry name" value="ADENOSYLCOBALAMIN_ALPHA-RIBAZOLE PHOSPHATASE"/>
    <property type="match status" value="1"/>
</dbReference>
<keyword evidence="3" id="KW-1185">Reference proteome</keyword>
<sequence>MNIYFIRHTEVYNPNKLCYGQSEIPLAENFTAHFDWLQDSLESSLESPTAFYSSPFRRCSKLADYLSNDNFITDERIAELHFGDWEMQAWDKINPKELEPWMADFVNYKINNGENFLELYERSTAFFEDILTTGNKDIVVVTHAGVIRSILAYVLDFPLEHAFNLEVSYSSITKIVYQKEFKSTKIAFVNRTERV</sequence>
<gene>
    <name evidence="2" type="primary">cobC</name>
    <name evidence="2" type="ORF">FYC62_04720</name>
</gene>
<dbReference type="Gene3D" id="3.40.50.1240">
    <property type="entry name" value="Phosphoglycerate mutase-like"/>
    <property type="match status" value="1"/>
</dbReference>
<evidence type="ECO:0000256" key="1">
    <source>
        <dbReference type="NCBIfam" id="TIGR03162"/>
    </source>
</evidence>
<evidence type="ECO:0000313" key="3">
    <source>
        <dbReference type="Proteomes" id="UP000323653"/>
    </source>
</evidence>
<dbReference type="AlphaFoldDB" id="A0A5C0VGN3"/>
<dbReference type="CDD" id="cd07067">
    <property type="entry name" value="HP_PGM_like"/>
    <property type="match status" value="1"/>
</dbReference>
<dbReference type="InterPro" id="IPR050275">
    <property type="entry name" value="PGM_Phosphatase"/>
</dbReference>
<organism evidence="2 3">
    <name type="scientific">Pedobacter aquae</name>
    <dbReference type="NCBI Taxonomy" id="2605747"/>
    <lineage>
        <taxon>Bacteria</taxon>
        <taxon>Pseudomonadati</taxon>
        <taxon>Bacteroidota</taxon>
        <taxon>Sphingobacteriia</taxon>
        <taxon>Sphingobacteriales</taxon>
        <taxon>Sphingobacteriaceae</taxon>
        <taxon>Pedobacter</taxon>
    </lineage>
</organism>
<dbReference type="GO" id="GO:0005737">
    <property type="term" value="C:cytoplasm"/>
    <property type="evidence" value="ECO:0007669"/>
    <property type="project" value="TreeGrafter"/>
</dbReference>
<protein>
    <recommendedName>
        <fullName evidence="1">Alpha-ribazole phosphatase</fullName>
        <ecNumber evidence="1">3.1.3.73</ecNumber>
    </recommendedName>
</protein>
<dbReference type="Pfam" id="PF00300">
    <property type="entry name" value="His_Phos_1"/>
    <property type="match status" value="1"/>
</dbReference>
<evidence type="ECO:0000313" key="2">
    <source>
        <dbReference type="EMBL" id="QEK51052.1"/>
    </source>
</evidence>
<dbReference type="SMART" id="SM00855">
    <property type="entry name" value="PGAM"/>
    <property type="match status" value="1"/>
</dbReference>
<dbReference type="RefSeq" id="WP_149074113.1">
    <property type="nucleotide sequence ID" value="NZ_CP043329.1"/>
</dbReference>
<dbReference type="InterPro" id="IPR029033">
    <property type="entry name" value="His_PPase_superfam"/>
</dbReference>